<dbReference type="InterPro" id="IPR038729">
    <property type="entry name" value="Rad50/SbcC_AAA"/>
</dbReference>
<gene>
    <name evidence="3" type="ORF">GCM10007857_44160</name>
</gene>
<dbReference type="Proteomes" id="UP001156905">
    <property type="component" value="Unassembled WGS sequence"/>
</dbReference>
<keyword evidence="1" id="KW-0175">Coiled coil</keyword>
<dbReference type="SUPFAM" id="SSF52540">
    <property type="entry name" value="P-loop containing nucleoside triphosphate hydrolases"/>
    <property type="match status" value="1"/>
</dbReference>
<feature type="domain" description="Rad50/SbcC-type AAA" evidence="2">
    <location>
        <begin position="6"/>
        <end position="217"/>
    </location>
</feature>
<dbReference type="Pfam" id="PF13558">
    <property type="entry name" value="SbcC_Walker_B"/>
    <property type="match status" value="1"/>
</dbReference>
<dbReference type="PANTHER" id="PTHR32114">
    <property type="entry name" value="ABC TRANSPORTER ABCH.3"/>
    <property type="match status" value="1"/>
</dbReference>
<dbReference type="Pfam" id="PF13476">
    <property type="entry name" value="AAA_23"/>
    <property type="match status" value="1"/>
</dbReference>
<proteinExistence type="predicted"/>
<evidence type="ECO:0000259" key="2">
    <source>
        <dbReference type="Pfam" id="PF13476"/>
    </source>
</evidence>
<name>A0ABQ6B1Z6_9BRAD</name>
<comment type="caution">
    <text evidence="3">The sequence shown here is derived from an EMBL/GenBank/DDBJ whole genome shotgun (WGS) entry which is preliminary data.</text>
</comment>
<organism evidence="3 4">
    <name type="scientific">Bradyrhizobium iriomotense</name>
    <dbReference type="NCBI Taxonomy" id="441950"/>
    <lineage>
        <taxon>Bacteria</taxon>
        <taxon>Pseudomonadati</taxon>
        <taxon>Pseudomonadota</taxon>
        <taxon>Alphaproteobacteria</taxon>
        <taxon>Hyphomicrobiales</taxon>
        <taxon>Nitrobacteraceae</taxon>
        <taxon>Bradyrhizobium</taxon>
    </lineage>
</organism>
<evidence type="ECO:0000313" key="3">
    <source>
        <dbReference type="EMBL" id="GLR87705.1"/>
    </source>
</evidence>
<dbReference type="EMBL" id="BSOW01000015">
    <property type="protein sequence ID" value="GLR87705.1"/>
    <property type="molecule type" value="Genomic_DNA"/>
</dbReference>
<evidence type="ECO:0000313" key="4">
    <source>
        <dbReference type="Proteomes" id="UP001156905"/>
    </source>
</evidence>
<dbReference type="RefSeq" id="WP_284268689.1">
    <property type="nucleotide sequence ID" value="NZ_BSOW01000015.1"/>
</dbReference>
<evidence type="ECO:0000256" key="1">
    <source>
        <dbReference type="SAM" id="Coils"/>
    </source>
</evidence>
<protein>
    <recommendedName>
        <fullName evidence="2">Rad50/SbcC-type AAA domain-containing protein</fullName>
    </recommendedName>
</protein>
<sequence length="1261" mass="136140">MRILAIRGENLASLAAPFEIDLAAEPLAGSGLFAITGETGAGKSTILDALCLALYGEYPRVSVGRRENAPDPGGEPISIHDGRAILRRGAGGGYAEVDFVGQDGERYRARWEANRARGRANGRLQNEQRALYLLDDGRAVATGKTQVREAVEAKTELTFDQFRRTVLLAQGEFDAFLLAAESERAELLEKITGTEIYATISIRVREGTEARRRAVEQLEQRRGDIGLLDDDARQGLLDEQSRLASAIAQKAAERDQHDGRLDHFKRVAAARSDLAQAVDRAGTARSAREMAANEYQSLAEFDLVEPLRPLSVEMHNARRTATEAESRLDDLLIDREEARTRDDAAAVQLSDAATADEAAEDLFKRFGPLWSEAEKLDAELAAARIEFTDAAAKSLQAETTLRSNVDALAALDQAIGQCTDSLGITKVQLGEHSARVFLADRLSDATVLLEKRATLKQSRSLTSSRADESAAIIARLEGEIGELLEMLAADRERKDSLSRDIAQCRNSLAAIDEPTLHQRDTDLQGALEALRQASAICEQHIRASGDLARGESELAIAAQEVSAASSQIADAESEQLRSRTARVEIVPLAELADEAVSSEAIHLRSLLAPNVACPVCGSSDHPHLAHPSALNEMVATVRRRREELDTALAAIGQRLSTATRALAATEGRRAEANRVIDIARGQVSAAESAYIELRPMVSDLCSNARVEGSVPRALDSEATRELAALASAAKAERISIASPLADAQRLRAESDGLQMEHDPLVRSIESTIRSVDQRRSELHAAQLKAKEYTIRDAALAESLASIDREISPFLVAADLTIELLDADPVGCADRLSAVAQEYDALRRQAGELEMTLQRLAPDRAAAAVSLEHARSQLTESAARLNQRRLVVEEKTTARAALLGGEATASHRTRINEARRTARETLAKAREAKSAAAVAFQSASARCEEAAAGLEAAKNRRVSAEGAFNMACLNIARSPGQVFTLIATDPAVCRALRTRIQEIDRTVNDADAAVLMRREDLERSLESFDETTDAEASTVAIATLTAEIGDLHQRTGTLCASLARDDDARRIAASLSAEIEAAKAELAIWQAVDDAIGSANGDRFRRFVQGITLDHMVQLANDHLNALSPRYRLARGRVSDLALHVIDRDMDDEIRGARSLSGGERFLVSLALALALSGLEGRSSFVDTLFIDEGFGSLDADTLDLAVDALETLQGRGRKVGVITHVAAMIERIAVQVRVEKCGAGRSEIRVSTGRGTVWPAVEAVQ</sequence>
<feature type="coiled-coil region" evidence="1">
    <location>
        <begin position="831"/>
        <end position="883"/>
    </location>
</feature>
<keyword evidence="4" id="KW-1185">Reference proteome</keyword>
<dbReference type="PANTHER" id="PTHR32114:SF2">
    <property type="entry name" value="ABC TRANSPORTER ABCH.3"/>
    <property type="match status" value="1"/>
</dbReference>
<dbReference type="InterPro" id="IPR027417">
    <property type="entry name" value="P-loop_NTPase"/>
</dbReference>
<dbReference type="Gene3D" id="3.40.50.300">
    <property type="entry name" value="P-loop containing nucleotide triphosphate hydrolases"/>
    <property type="match status" value="2"/>
</dbReference>
<feature type="coiled-coil region" evidence="1">
    <location>
        <begin position="314"/>
        <end position="341"/>
    </location>
</feature>
<accession>A0ABQ6B1Z6</accession>
<reference evidence="4" key="1">
    <citation type="journal article" date="2019" name="Int. J. Syst. Evol. Microbiol.">
        <title>The Global Catalogue of Microorganisms (GCM) 10K type strain sequencing project: providing services to taxonomists for standard genome sequencing and annotation.</title>
        <authorList>
            <consortium name="The Broad Institute Genomics Platform"/>
            <consortium name="The Broad Institute Genome Sequencing Center for Infectious Disease"/>
            <person name="Wu L."/>
            <person name="Ma J."/>
        </authorList>
    </citation>
    <scope>NUCLEOTIDE SEQUENCE [LARGE SCALE GENOMIC DNA]</scope>
    <source>
        <strain evidence="4">NBRC 102520</strain>
    </source>
</reference>